<dbReference type="InterPro" id="IPR036259">
    <property type="entry name" value="MFS_trans_sf"/>
</dbReference>
<reference evidence="7 8" key="1">
    <citation type="submission" date="2024-01" db="EMBL/GenBank/DDBJ databases">
        <title>Genome assemblies of Stephania.</title>
        <authorList>
            <person name="Yang L."/>
        </authorList>
    </citation>
    <scope>NUCLEOTIDE SEQUENCE [LARGE SCALE GENOMIC DNA]</scope>
    <source>
        <strain evidence="7">YNDBR</strain>
        <tissue evidence="7">Leaf</tissue>
    </source>
</reference>
<dbReference type="GO" id="GO:0022857">
    <property type="term" value="F:transmembrane transporter activity"/>
    <property type="evidence" value="ECO:0007669"/>
    <property type="project" value="InterPro"/>
</dbReference>
<dbReference type="AlphaFoldDB" id="A0AAP0LC86"/>
<evidence type="ECO:0000313" key="7">
    <source>
        <dbReference type="EMBL" id="KAK9168301.1"/>
    </source>
</evidence>
<gene>
    <name evidence="7" type="ORF">Syun_000441</name>
</gene>
<organism evidence="7 8">
    <name type="scientific">Stephania yunnanensis</name>
    <dbReference type="NCBI Taxonomy" id="152371"/>
    <lineage>
        <taxon>Eukaryota</taxon>
        <taxon>Viridiplantae</taxon>
        <taxon>Streptophyta</taxon>
        <taxon>Embryophyta</taxon>
        <taxon>Tracheophyta</taxon>
        <taxon>Spermatophyta</taxon>
        <taxon>Magnoliopsida</taxon>
        <taxon>Ranunculales</taxon>
        <taxon>Menispermaceae</taxon>
        <taxon>Menispermoideae</taxon>
        <taxon>Cissampelideae</taxon>
        <taxon>Stephania</taxon>
    </lineage>
</organism>
<comment type="caution">
    <text evidence="7">The sequence shown here is derived from an EMBL/GenBank/DDBJ whole genome shotgun (WGS) entry which is preliminary data.</text>
</comment>
<keyword evidence="8" id="KW-1185">Reference proteome</keyword>
<dbReference type="PANTHER" id="PTHR11654">
    <property type="entry name" value="OLIGOPEPTIDE TRANSPORTER-RELATED"/>
    <property type="match status" value="1"/>
</dbReference>
<sequence>MEQGSLDENGKRAAVDDDDQEKRVYDSSIDHKGRIPLRSTTGAWRASLFVIAIEFSERLSYFGIATNLIIYLTKVLHQDLKTAAKSTNNWAGVTTVMPLVGGFLADAYFGRSLIGVTLIVYVQDHVSWAAADIILTTVMAMSIAVFLIGRPFYRYRAAKGSPLTPMLQVLVAAIRNRKLRLPSDPSLLYEVPNYLDKAQGRLLCHTDRLR</sequence>
<name>A0AAP0LC86_9MAGN</name>
<keyword evidence="4 6" id="KW-1133">Transmembrane helix</keyword>
<evidence type="ECO:0000256" key="6">
    <source>
        <dbReference type="SAM" id="Phobius"/>
    </source>
</evidence>
<keyword evidence="3 6" id="KW-0812">Transmembrane</keyword>
<proteinExistence type="inferred from homology"/>
<comment type="similarity">
    <text evidence="2">Belongs to the major facilitator superfamily. Proton-dependent oligopeptide transporter (POT/PTR) (TC 2.A.17) family.</text>
</comment>
<keyword evidence="5 6" id="KW-0472">Membrane</keyword>
<evidence type="ECO:0000313" key="8">
    <source>
        <dbReference type="Proteomes" id="UP001420932"/>
    </source>
</evidence>
<feature type="transmembrane region" description="Helical" evidence="6">
    <location>
        <begin position="89"/>
        <end position="109"/>
    </location>
</feature>
<evidence type="ECO:0000256" key="4">
    <source>
        <dbReference type="ARBA" id="ARBA00022989"/>
    </source>
</evidence>
<dbReference type="EMBL" id="JBBNAF010000001">
    <property type="protein sequence ID" value="KAK9168301.1"/>
    <property type="molecule type" value="Genomic_DNA"/>
</dbReference>
<dbReference type="Gene3D" id="1.20.1250.20">
    <property type="entry name" value="MFS general substrate transporter like domains"/>
    <property type="match status" value="2"/>
</dbReference>
<dbReference type="Pfam" id="PF00854">
    <property type="entry name" value="PTR2"/>
    <property type="match status" value="1"/>
</dbReference>
<evidence type="ECO:0000256" key="1">
    <source>
        <dbReference type="ARBA" id="ARBA00004141"/>
    </source>
</evidence>
<evidence type="ECO:0000256" key="3">
    <source>
        <dbReference type="ARBA" id="ARBA00022692"/>
    </source>
</evidence>
<evidence type="ECO:0000256" key="2">
    <source>
        <dbReference type="ARBA" id="ARBA00005982"/>
    </source>
</evidence>
<dbReference type="InterPro" id="IPR000109">
    <property type="entry name" value="POT_fam"/>
</dbReference>
<dbReference type="GO" id="GO:0016020">
    <property type="term" value="C:membrane"/>
    <property type="evidence" value="ECO:0007669"/>
    <property type="project" value="UniProtKB-SubCell"/>
</dbReference>
<comment type="subcellular location">
    <subcellularLocation>
        <location evidence="1">Membrane</location>
        <topology evidence="1">Multi-pass membrane protein</topology>
    </subcellularLocation>
</comment>
<evidence type="ECO:0000256" key="5">
    <source>
        <dbReference type="ARBA" id="ARBA00023136"/>
    </source>
</evidence>
<feature type="transmembrane region" description="Helical" evidence="6">
    <location>
        <begin position="129"/>
        <end position="149"/>
    </location>
</feature>
<evidence type="ECO:0008006" key="9">
    <source>
        <dbReference type="Google" id="ProtNLM"/>
    </source>
</evidence>
<feature type="transmembrane region" description="Helical" evidence="6">
    <location>
        <begin position="59"/>
        <end position="77"/>
    </location>
</feature>
<dbReference type="Proteomes" id="UP001420932">
    <property type="component" value="Unassembled WGS sequence"/>
</dbReference>
<protein>
    <recommendedName>
        <fullName evidence="9">Peptide transporter</fullName>
    </recommendedName>
</protein>
<accession>A0AAP0LC86</accession>